<dbReference type="PANTHER" id="PTHR33710:SF62">
    <property type="entry name" value="DUF4283 DOMAIN PROTEIN"/>
    <property type="match status" value="1"/>
</dbReference>
<dbReference type="InterPro" id="IPR036691">
    <property type="entry name" value="Endo/exonu/phosph_ase_sf"/>
</dbReference>
<accession>A0A5B6V6J4</accession>
<gene>
    <name evidence="1" type="ORF">EPI10_000005</name>
</gene>
<keyword evidence="1" id="KW-0695">RNA-directed DNA polymerase</keyword>
<dbReference type="SUPFAM" id="SSF56219">
    <property type="entry name" value="DNase I-like"/>
    <property type="match status" value="1"/>
</dbReference>
<dbReference type="EMBL" id="SMMG02000007">
    <property type="protein sequence ID" value="KAA3464778.1"/>
    <property type="molecule type" value="Genomic_DNA"/>
</dbReference>
<comment type="caution">
    <text evidence="1">The sequence shown here is derived from an EMBL/GenBank/DDBJ whole genome shotgun (WGS) entry which is preliminary data.</text>
</comment>
<dbReference type="PANTHER" id="PTHR33710">
    <property type="entry name" value="BNAC02G09200D PROTEIN"/>
    <property type="match status" value="1"/>
</dbReference>
<evidence type="ECO:0000313" key="1">
    <source>
        <dbReference type="EMBL" id="KAA3464778.1"/>
    </source>
</evidence>
<reference evidence="2" key="1">
    <citation type="journal article" date="2019" name="Plant Biotechnol. J.">
        <title>Genome sequencing of the Australian wild diploid species Gossypium australe highlights disease resistance and delayed gland morphogenesis.</title>
        <authorList>
            <person name="Cai Y."/>
            <person name="Cai X."/>
            <person name="Wang Q."/>
            <person name="Wang P."/>
            <person name="Zhang Y."/>
            <person name="Cai C."/>
            <person name="Xu Y."/>
            <person name="Wang K."/>
            <person name="Zhou Z."/>
            <person name="Wang C."/>
            <person name="Geng S."/>
            <person name="Li B."/>
            <person name="Dong Q."/>
            <person name="Hou Y."/>
            <person name="Wang H."/>
            <person name="Ai P."/>
            <person name="Liu Z."/>
            <person name="Yi F."/>
            <person name="Sun M."/>
            <person name="An G."/>
            <person name="Cheng J."/>
            <person name="Zhang Y."/>
            <person name="Shi Q."/>
            <person name="Xie Y."/>
            <person name="Shi X."/>
            <person name="Chang Y."/>
            <person name="Huang F."/>
            <person name="Chen Y."/>
            <person name="Hong S."/>
            <person name="Mi L."/>
            <person name="Sun Q."/>
            <person name="Zhang L."/>
            <person name="Zhou B."/>
            <person name="Peng R."/>
            <person name="Zhang X."/>
            <person name="Liu F."/>
        </authorList>
    </citation>
    <scope>NUCLEOTIDE SEQUENCE [LARGE SCALE GENOMIC DNA]</scope>
    <source>
        <strain evidence="2">cv. PA1801</strain>
    </source>
</reference>
<protein>
    <submittedName>
        <fullName evidence="1">Reverse transcriptase</fullName>
    </submittedName>
</protein>
<dbReference type="Proteomes" id="UP000325315">
    <property type="component" value="Unassembled WGS sequence"/>
</dbReference>
<keyword evidence="2" id="KW-1185">Reference proteome</keyword>
<dbReference type="Gene3D" id="3.60.10.10">
    <property type="entry name" value="Endonuclease/exonuclease/phosphatase"/>
    <property type="match status" value="1"/>
</dbReference>
<dbReference type="GO" id="GO:0003964">
    <property type="term" value="F:RNA-directed DNA polymerase activity"/>
    <property type="evidence" value="ECO:0007669"/>
    <property type="project" value="UniProtKB-KW"/>
</dbReference>
<dbReference type="OrthoDB" id="1935929at2759"/>
<organism evidence="1 2">
    <name type="scientific">Gossypium australe</name>
    <dbReference type="NCBI Taxonomy" id="47621"/>
    <lineage>
        <taxon>Eukaryota</taxon>
        <taxon>Viridiplantae</taxon>
        <taxon>Streptophyta</taxon>
        <taxon>Embryophyta</taxon>
        <taxon>Tracheophyta</taxon>
        <taxon>Spermatophyta</taxon>
        <taxon>Magnoliopsida</taxon>
        <taxon>eudicotyledons</taxon>
        <taxon>Gunneridae</taxon>
        <taxon>Pentapetalae</taxon>
        <taxon>rosids</taxon>
        <taxon>malvids</taxon>
        <taxon>Malvales</taxon>
        <taxon>Malvaceae</taxon>
        <taxon>Malvoideae</taxon>
        <taxon>Gossypium</taxon>
    </lineage>
</organism>
<keyword evidence="1" id="KW-0808">Transferase</keyword>
<proteinExistence type="predicted"/>
<dbReference type="AlphaFoldDB" id="A0A5B6V6J4"/>
<evidence type="ECO:0000313" key="2">
    <source>
        <dbReference type="Proteomes" id="UP000325315"/>
    </source>
</evidence>
<keyword evidence="1" id="KW-0548">Nucleotidyltransferase</keyword>
<sequence length="116" mass="13605">MRDIRESWELLKVLQLGNNKPGGQIREERQIEAFRKVLEDCDLTDLGFFGQWYMWEKGRLVNNNIRERLDRGVANPKWRNLFPGFEVGHLQHSFSDHCPIVVNTNRDGGRQVVGQQ</sequence>
<name>A0A5B6V6J4_9ROSI</name>